<gene>
    <name evidence="1" type="ORF">Goari_018078</name>
</gene>
<dbReference type="Proteomes" id="UP000593577">
    <property type="component" value="Unassembled WGS sequence"/>
</dbReference>
<dbReference type="AlphaFoldDB" id="A0A7J8WP11"/>
<accession>A0A7J8WP11</accession>
<organism evidence="1 2">
    <name type="scientific">Gossypium aridum</name>
    <name type="common">American cotton</name>
    <name type="synonym">Erioxylum aridum</name>
    <dbReference type="NCBI Taxonomy" id="34290"/>
    <lineage>
        <taxon>Eukaryota</taxon>
        <taxon>Viridiplantae</taxon>
        <taxon>Streptophyta</taxon>
        <taxon>Embryophyta</taxon>
        <taxon>Tracheophyta</taxon>
        <taxon>Spermatophyta</taxon>
        <taxon>Magnoliopsida</taxon>
        <taxon>eudicotyledons</taxon>
        <taxon>Gunneridae</taxon>
        <taxon>Pentapetalae</taxon>
        <taxon>rosids</taxon>
        <taxon>malvids</taxon>
        <taxon>Malvales</taxon>
        <taxon>Malvaceae</taxon>
        <taxon>Malvoideae</taxon>
        <taxon>Gossypium</taxon>
    </lineage>
</organism>
<name>A0A7J8WP11_GOSAI</name>
<evidence type="ECO:0000313" key="1">
    <source>
        <dbReference type="EMBL" id="MBA0676610.1"/>
    </source>
</evidence>
<keyword evidence="2" id="KW-1185">Reference proteome</keyword>
<protein>
    <submittedName>
        <fullName evidence="1">Uncharacterized protein</fullName>
    </submittedName>
</protein>
<dbReference type="EMBL" id="JABFAA010000002">
    <property type="protein sequence ID" value="MBA0676610.1"/>
    <property type="molecule type" value="Genomic_DNA"/>
</dbReference>
<evidence type="ECO:0000313" key="2">
    <source>
        <dbReference type="Proteomes" id="UP000593577"/>
    </source>
</evidence>
<comment type="caution">
    <text evidence="1">The sequence shown here is derived from an EMBL/GenBank/DDBJ whole genome shotgun (WGS) entry which is preliminary data.</text>
</comment>
<reference evidence="1 2" key="1">
    <citation type="journal article" date="2019" name="Genome Biol. Evol.">
        <title>Insights into the evolution of the New World diploid cottons (Gossypium, subgenus Houzingenia) based on genome sequencing.</title>
        <authorList>
            <person name="Grover C.E."/>
            <person name="Arick M.A. 2nd"/>
            <person name="Thrash A."/>
            <person name="Conover J.L."/>
            <person name="Sanders W.S."/>
            <person name="Peterson D.G."/>
            <person name="Frelichowski J.E."/>
            <person name="Scheffler J.A."/>
            <person name="Scheffler B.E."/>
            <person name="Wendel J.F."/>
        </authorList>
    </citation>
    <scope>NUCLEOTIDE SEQUENCE [LARGE SCALE GENOMIC DNA]</scope>
    <source>
        <strain evidence="1">185</strain>
        <tissue evidence="1">Leaf</tissue>
    </source>
</reference>
<proteinExistence type="predicted"/>
<sequence>MNVYVAGLILPKMIRM</sequence>